<sequence length="108" mass="12369">MEWILIGLFSLSAILLLLSFFQKNPHQDVEKQLENLSIQMMQEIYYLKKKVTILEEEYVIGDAGLSSDTRSTLTRDDVLAMHEDGHSVEEIASITENSIEKIEQLLAQ</sequence>
<name>A0A323TKS4_9BACI</name>
<reference evidence="1 2" key="1">
    <citation type="submission" date="2017-10" db="EMBL/GenBank/DDBJ databases">
        <title>Bacillus sp. nov., a halophilic bacterium isolated from a Keqin Lake.</title>
        <authorList>
            <person name="Wang H."/>
        </authorList>
    </citation>
    <scope>NUCLEOTIDE SEQUENCE [LARGE SCALE GENOMIC DNA]</scope>
    <source>
        <strain evidence="1 2">KQ-12</strain>
    </source>
</reference>
<protein>
    <recommendedName>
        <fullName evidence="3">Resolvase HTH domain-containing protein</fullName>
    </recommendedName>
</protein>
<proteinExistence type="predicted"/>
<evidence type="ECO:0000313" key="2">
    <source>
        <dbReference type="Proteomes" id="UP000248214"/>
    </source>
</evidence>
<evidence type="ECO:0008006" key="3">
    <source>
        <dbReference type="Google" id="ProtNLM"/>
    </source>
</evidence>
<accession>A0A323TKS4</accession>
<dbReference type="RefSeq" id="WP_110607933.1">
    <property type="nucleotide sequence ID" value="NZ_PDOD01000001.1"/>
</dbReference>
<evidence type="ECO:0000313" key="1">
    <source>
        <dbReference type="EMBL" id="PYZ94297.1"/>
    </source>
</evidence>
<keyword evidence="2" id="KW-1185">Reference proteome</keyword>
<dbReference type="OrthoDB" id="2937672at2"/>
<comment type="caution">
    <text evidence="1">The sequence shown here is derived from an EMBL/GenBank/DDBJ whole genome shotgun (WGS) entry which is preliminary data.</text>
</comment>
<dbReference type="AlphaFoldDB" id="A0A323TKS4"/>
<gene>
    <name evidence="1" type="ORF">CR194_01830</name>
</gene>
<organism evidence="1 2">
    <name type="scientific">Salipaludibacillus keqinensis</name>
    <dbReference type="NCBI Taxonomy" id="2045207"/>
    <lineage>
        <taxon>Bacteria</taxon>
        <taxon>Bacillati</taxon>
        <taxon>Bacillota</taxon>
        <taxon>Bacilli</taxon>
        <taxon>Bacillales</taxon>
        <taxon>Bacillaceae</taxon>
    </lineage>
</organism>
<dbReference type="EMBL" id="PDOD01000001">
    <property type="protein sequence ID" value="PYZ94297.1"/>
    <property type="molecule type" value="Genomic_DNA"/>
</dbReference>
<dbReference type="Proteomes" id="UP000248214">
    <property type="component" value="Unassembled WGS sequence"/>
</dbReference>